<accession>A0ACA9S261</accession>
<feature type="non-terminal residue" evidence="1">
    <location>
        <position position="93"/>
    </location>
</feature>
<keyword evidence="2" id="KW-1185">Reference proteome</keyword>
<name>A0ACA9S261_9GLOM</name>
<proteinExistence type="predicted"/>
<dbReference type="Proteomes" id="UP000789920">
    <property type="component" value="Unassembled WGS sequence"/>
</dbReference>
<gene>
    <name evidence="1" type="ORF">RPERSI_LOCUS26052</name>
</gene>
<comment type="caution">
    <text evidence="1">The sequence shown here is derived from an EMBL/GenBank/DDBJ whole genome shotgun (WGS) entry which is preliminary data.</text>
</comment>
<feature type="non-terminal residue" evidence="1">
    <location>
        <position position="1"/>
    </location>
</feature>
<evidence type="ECO:0000313" key="2">
    <source>
        <dbReference type="Proteomes" id="UP000789920"/>
    </source>
</evidence>
<organism evidence="1 2">
    <name type="scientific">Racocetra persica</name>
    <dbReference type="NCBI Taxonomy" id="160502"/>
    <lineage>
        <taxon>Eukaryota</taxon>
        <taxon>Fungi</taxon>
        <taxon>Fungi incertae sedis</taxon>
        <taxon>Mucoromycota</taxon>
        <taxon>Glomeromycotina</taxon>
        <taxon>Glomeromycetes</taxon>
        <taxon>Diversisporales</taxon>
        <taxon>Gigasporaceae</taxon>
        <taxon>Racocetra</taxon>
    </lineage>
</organism>
<protein>
    <submittedName>
        <fullName evidence="1">21097_t:CDS:1</fullName>
    </submittedName>
</protein>
<reference evidence="1" key="1">
    <citation type="submission" date="2021-06" db="EMBL/GenBank/DDBJ databases">
        <authorList>
            <person name="Kallberg Y."/>
            <person name="Tangrot J."/>
            <person name="Rosling A."/>
        </authorList>
    </citation>
    <scope>NUCLEOTIDE SEQUENCE</scope>
    <source>
        <strain evidence="1">MA461A</strain>
    </source>
</reference>
<dbReference type="EMBL" id="CAJVQC010087713">
    <property type="protein sequence ID" value="CAG8823570.1"/>
    <property type="molecule type" value="Genomic_DNA"/>
</dbReference>
<sequence length="93" mass="10783">KFVEKVIQQTLKLWSRIISWSAQKITCTPIAWMEETDRSDWKENSVKDEKESTVPDVNPCLKGEKESDLYPSFKDVAMSTFKTTTEVMSCYIP</sequence>
<evidence type="ECO:0000313" key="1">
    <source>
        <dbReference type="EMBL" id="CAG8823570.1"/>
    </source>
</evidence>